<dbReference type="InterPro" id="IPR001482">
    <property type="entry name" value="T2SS/T4SS_dom"/>
</dbReference>
<comment type="caution">
    <text evidence="3">The sequence shown here is derived from an EMBL/GenBank/DDBJ whole genome shotgun (WGS) entry which is preliminary data.</text>
</comment>
<evidence type="ECO:0000313" key="3">
    <source>
        <dbReference type="EMBL" id="KPL76638.1"/>
    </source>
</evidence>
<dbReference type="InterPro" id="IPR027417">
    <property type="entry name" value="P-loop_NTPase"/>
</dbReference>
<feature type="domain" description="Bacterial type II secretion system protein E" evidence="2">
    <location>
        <begin position="142"/>
        <end position="361"/>
    </location>
</feature>
<organism evidence="3 4">
    <name type="scientific">Bellilinea caldifistulae</name>
    <dbReference type="NCBI Taxonomy" id="360411"/>
    <lineage>
        <taxon>Bacteria</taxon>
        <taxon>Bacillati</taxon>
        <taxon>Chloroflexota</taxon>
        <taxon>Anaerolineae</taxon>
        <taxon>Anaerolineales</taxon>
        <taxon>Anaerolineaceae</taxon>
        <taxon>Bellilinea</taxon>
    </lineage>
</organism>
<sequence length="414" mass="45169">MSWDFFQQVTLSADEQELVIQDAANDLANGLTFRQMVDVDTLNQRAVGAVGEVLARRRLDVPRDVMLSLAEKVVGRVNGLGALLPLLRRDDLSEITITPEGKVFVLKKGAVQFSPVEMNLDQQSCGRMVEALLRPTGRGISEALPTVSAKLPRIESLPGLKGGARVHVLHPAIVPSRAGMYSVNIRLFEPAPVKPEKLIEWQVAPENVIADLLAAVSRGVRMLVIGGTASGKTTFLSAMCNAIPKDARVVKIEDPEEIWMEHPHVVTIEARKAPLGSTSVQDYTLRHGVDDAMRMSPKWLIVGEVRTGDAAAALFRAQMSDHPGLSTFHAEGPEAMVSRMALIMGVDAKIERMNAKDLIAQGIEVLVQVGVPRSGDKRRLIGVWEIQSELKGGNVAFEQLYAFGDKSMKPVSRR</sequence>
<dbReference type="Proteomes" id="UP000050514">
    <property type="component" value="Unassembled WGS sequence"/>
</dbReference>
<dbReference type="Pfam" id="PF00437">
    <property type="entry name" value="T2SSE"/>
    <property type="match status" value="1"/>
</dbReference>
<evidence type="ECO:0000313" key="4">
    <source>
        <dbReference type="Proteomes" id="UP000050514"/>
    </source>
</evidence>
<dbReference type="EMBL" id="LGHJ01000011">
    <property type="protein sequence ID" value="KPL76638.1"/>
    <property type="molecule type" value="Genomic_DNA"/>
</dbReference>
<dbReference type="AlphaFoldDB" id="A0A0P6Y4W3"/>
<dbReference type="CDD" id="cd01130">
    <property type="entry name" value="VirB11-like_ATPase"/>
    <property type="match status" value="1"/>
</dbReference>
<dbReference type="GO" id="GO:0016887">
    <property type="term" value="F:ATP hydrolysis activity"/>
    <property type="evidence" value="ECO:0007669"/>
    <property type="project" value="InterPro"/>
</dbReference>
<dbReference type="InterPro" id="IPR050921">
    <property type="entry name" value="T4SS_GSP_E_ATPase"/>
</dbReference>
<evidence type="ECO:0000256" key="1">
    <source>
        <dbReference type="ARBA" id="ARBA00006611"/>
    </source>
</evidence>
<proteinExistence type="inferred from homology"/>
<dbReference type="STRING" id="360411.AC812_04775"/>
<dbReference type="PANTHER" id="PTHR30486:SF6">
    <property type="entry name" value="TYPE IV PILUS RETRACTATION ATPASE PILT"/>
    <property type="match status" value="1"/>
</dbReference>
<dbReference type="OrthoDB" id="9810761at2"/>
<protein>
    <recommendedName>
        <fullName evidence="2">Bacterial type II secretion system protein E domain-containing protein</fullName>
    </recommendedName>
</protein>
<accession>A0A0P6Y4W3</accession>
<dbReference type="Gene3D" id="3.40.50.300">
    <property type="entry name" value="P-loop containing nucleotide triphosphate hydrolases"/>
    <property type="match status" value="1"/>
</dbReference>
<dbReference type="PANTHER" id="PTHR30486">
    <property type="entry name" value="TWITCHING MOTILITY PROTEIN PILT"/>
    <property type="match status" value="1"/>
</dbReference>
<evidence type="ECO:0000259" key="2">
    <source>
        <dbReference type="Pfam" id="PF00437"/>
    </source>
</evidence>
<comment type="similarity">
    <text evidence="1">Belongs to the GSP E family.</text>
</comment>
<dbReference type="RefSeq" id="WP_061919712.1">
    <property type="nucleotide sequence ID" value="NZ_DF967971.1"/>
</dbReference>
<gene>
    <name evidence="3" type="ORF">AC812_04775</name>
</gene>
<dbReference type="SUPFAM" id="SSF52540">
    <property type="entry name" value="P-loop containing nucleoside triphosphate hydrolases"/>
    <property type="match status" value="1"/>
</dbReference>
<reference evidence="3 4" key="1">
    <citation type="submission" date="2015-07" db="EMBL/GenBank/DDBJ databases">
        <title>Draft genome of Bellilinea caldifistulae DSM 17877.</title>
        <authorList>
            <person name="Hemp J."/>
            <person name="Ward L.M."/>
            <person name="Pace L.A."/>
            <person name="Fischer W.W."/>
        </authorList>
    </citation>
    <scope>NUCLEOTIDE SEQUENCE [LARGE SCALE GENOMIC DNA]</scope>
    <source>
        <strain evidence="3 4">GOMI-1</strain>
    </source>
</reference>
<name>A0A0P6Y4W3_9CHLR</name>
<dbReference type="Gene3D" id="3.30.450.380">
    <property type="match status" value="1"/>
</dbReference>
<keyword evidence="4" id="KW-1185">Reference proteome</keyword>